<dbReference type="Proteomes" id="UP000253046">
    <property type="component" value="Unassembled WGS sequence"/>
</dbReference>
<keyword evidence="1" id="KW-1133">Transmembrane helix</keyword>
<organism evidence="2 3">
    <name type="scientific">Brenneria salicis ATCC 15712 = DSM 30166</name>
    <dbReference type="NCBI Taxonomy" id="714314"/>
    <lineage>
        <taxon>Bacteria</taxon>
        <taxon>Pseudomonadati</taxon>
        <taxon>Pseudomonadota</taxon>
        <taxon>Gammaproteobacteria</taxon>
        <taxon>Enterobacterales</taxon>
        <taxon>Pectobacteriaceae</taxon>
        <taxon>Brenneria</taxon>
    </lineage>
</organism>
<dbReference type="EMBL" id="QNRY01000003">
    <property type="protein sequence ID" value="RBP66612.1"/>
    <property type="molecule type" value="Genomic_DNA"/>
</dbReference>
<protein>
    <recommendedName>
        <fullName evidence="4">MFS transporter</fullName>
    </recommendedName>
</protein>
<reference evidence="2 3" key="1">
    <citation type="submission" date="2018-06" db="EMBL/GenBank/DDBJ databases">
        <title>Genomic Encyclopedia of Type Strains, Phase IV (KMG-IV): sequencing the most valuable type-strain genomes for metagenomic binning, comparative biology and taxonomic classification.</title>
        <authorList>
            <person name="Goeker M."/>
        </authorList>
    </citation>
    <scope>NUCLEOTIDE SEQUENCE [LARGE SCALE GENOMIC DNA]</scope>
    <source>
        <strain evidence="2 3">DSM 30166</strain>
    </source>
</reference>
<evidence type="ECO:0000313" key="2">
    <source>
        <dbReference type="EMBL" id="RBP66612.1"/>
    </source>
</evidence>
<evidence type="ECO:0000313" key="3">
    <source>
        <dbReference type="Proteomes" id="UP000253046"/>
    </source>
</evidence>
<evidence type="ECO:0000256" key="1">
    <source>
        <dbReference type="SAM" id="Phobius"/>
    </source>
</evidence>
<keyword evidence="1" id="KW-0472">Membrane</keyword>
<proteinExistence type="predicted"/>
<keyword evidence="3" id="KW-1185">Reference proteome</keyword>
<gene>
    <name evidence="2" type="ORF">DES54_103142</name>
</gene>
<feature type="transmembrane region" description="Helical" evidence="1">
    <location>
        <begin position="33"/>
        <end position="55"/>
    </location>
</feature>
<evidence type="ECO:0008006" key="4">
    <source>
        <dbReference type="Google" id="ProtNLM"/>
    </source>
</evidence>
<dbReference type="AlphaFoldDB" id="A0A366I9I1"/>
<sequence>MRFFSPLLRGVDILRRQFTDAAALLPRNLHLTLALVPFVMGLLALTMVLFGHLAMLDGRLVTLWGFAFGLVPVGWTTWLATTVPDEAESAGGLMVASIQFAIGAAAAGGGAVFDLSGASGVFTGSGVLLVTAMLIVFLGVRAKPVSA</sequence>
<feature type="transmembrane region" description="Helical" evidence="1">
    <location>
        <begin position="93"/>
        <end position="113"/>
    </location>
</feature>
<dbReference type="InterPro" id="IPR036259">
    <property type="entry name" value="MFS_trans_sf"/>
</dbReference>
<comment type="caution">
    <text evidence="2">The sequence shown here is derived from an EMBL/GenBank/DDBJ whole genome shotgun (WGS) entry which is preliminary data.</text>
</comment>
<dbReference type="SUPFAM" id="SSF103473">
    <property type="entry name" value="MFS general substrate transporter"/>
    <property type="match status" value="1"/>
</dbReference>
<feature type="transmembrane region" description="Helical" evidence="1">
    <location>
        <begin position="61"/>
        <end position="81"/>
    </location>
</feature>
<accession>A0A366I9I1</accession>
<feature type="transmembrane region" description="Helical" evidence="1">
    <location>
        <begin position="119"/>
        <end position="140"/>
    </location>
</feature>
<keyword evidence="1" id="KW-0812">Transmembrane</keyword>
<name>A0A366I9I1_9GAMM</name>